<organism evidence="1 2">
    <name type="scientific">Lomentospora prolificans</name>
    <dbReference type="NCBI Taxonomy" id="41688"/>
    <lineage>
        <taxon>Eukaryota</taxon>
        <taxon>Fungi</taxon>
        <taxon>Dikarya</taxon>
        <taxon>Ascomycota</taxon>
        <taxon>Pezizomycotina</taxon>
        <taxon>Sordariomycetes</taxon>
        <taxon>Hypocreomycetidae</taxon>
        <taxon>Microascales</taxon>
        <taxon>Microascaceae</taxon>
        <taxon>Lomentospora</taxon>
    </lineage>
</organism>
<gene>
    <name evidence="1" type="ORF">jhhlp_008194</name>
</gene>
<dbReference type="OrthoDB" id="4579997at2759"/>
<comment type="caution">
    <text evidence="1">The sequence shown here is derived from an EMBL/GenBank/DDBJ whole genome shotgun (WGS) entry which is preliminary data.</text>
</comment>
<evidence type="ECO:0000313" key="1">
    <source>
        <dbReference type="EMBL" id="PKS05675.1"/>
    </source>
</evidence>
<protein>
    <recommendedName>
        <fullName evidence="3">F-box domain-containing protein</fullName>
    </recommendedName>
</protein>
<keyword evidence="2" id="KW-1185">Reference proteome</keyword>
<evidence type="ECO:0008006" key="3">
    <source>
        <dbReference type="Google" id="ProtNLM"/>
    </source>
</evidence>
<dbReference type="EMBL" id="NLAX01001584">
    <property type="protein sequence ID" value="PKS05675.1"/>
    <property type="molecule type" value="Genomic_DNA"/>
</dbReference>
<name>A0A2N3MZU3_9PEZI</name>
<proteinExistence type="predicted"/>
<dbReference type="STRING" id="41688.A0A2N3MZU3"/>
<dbReference type="AlphaFoldDB" id="A0A2N3MZU3"/>
<accession>A0A2N3MZU3</accession>
<dbReference type="VEuPathDB" id="FungiDB:jhhlp_008194"/>
<dbReference type="InParanoid" id="A0A2N3MZU3"/>
<dbReference type="Proteomes" id="UP000233524">
    <property type="component" value="Unassembled WGS sequence"/>
</dbReference>
<sequence length="311" mass="35438">MGRSIPVYFEDLCRGYSANAPRPLQLKSLHFGDGVMPFDIESLRMLTDLTMLEAVHIDNSELILDNHEILFWGGGNSDICWDAFGPNHAPNLRQLRWDCCVEEVRDFLCGQWSGRGSQLALSFTDRGTRDGGIDAMLRQVWTISPRMMELEMESRPSNPEAIIPGEPYRDDEDWEMLAAEPMLELVVTHGRKTLEGLNMTVDWSNNEDAEVFKHWTPFLEAIGRLPALRQLQINGGCYCSTVEKRRLMRRTAVKIATAAHGLRYIGLSGCYWQVARQAGRAVSLHELDEWEVRQVELFQFAFFPDLGANPF</sequence>
<reference evidence="1 2" key="1">
    <citation type="journal article" date="2017" name="G3 (Bethesda)">
        <title>First Draft Genome Sequence of the Pathogenic Fungus Lomentospora prolificans (Formerly Scedosporium prolificans).</title>
        <authorList>
            <person name="Luo R."/>
            <person name="Zimin A."/>
            <person name="Workman R."/>
            <person name="Fan Y."/>
            <person name="Pertea G."/>
            <person name="Grossman N."/>
            <person name="Wear M.P."/>
            <person name="Jia B."/>
            <person name="Miller H."/>
            <person name="Casadevall A."/>
            <person name="Timp W."/>
            <person name="Zhang S.X."/>
            <person name="Salzberg S.L."/>
        </authorList>
    </citation>
    <scope>NUCLEOTIDE SEQUENCE [LARGE SCALE GENOMIC DNA]</scope>
    <source>
        <strain evidence="1 2">JHH-5317</strain>
    </source>
</reference>
<evidence type="ECO:0000313" key="2">
    <source>
        <dbReference type="Proteomes" id="UP000233524"/>
    </source>
</evidence>